<sequence length="401" mass="43609">MKKDNKPTNRRRPAPLLSYSNAVSGKLGQDVAQLSLLSSSSINLSTPDSDESASNSPLSSADSLQTAIDEPLELPPLAKGPPADEVVAAYSLATAFTPDSPPNPILAFRDVRPEKPSTSTFNPKAAAFVPSPSMSDFSALPTPSTSALASFPSTLPVPRAPVPQPPRAVEPHRPWTYPYTMGMLSAAPERRAFYARGVVSLRDWTGPRLQDLAWCLTWDATEPRARGGVAAFAAALAGSFREVYGEDLASAFEWHVRDYALQTFCGWWDPQNASSVVREGRAPRQHVDCALSLARYVGQLFGGELLSAPHVHLCLNILVTNLSALEHILAVQDILSQGNAQLCEGDTQRRSMREFLSAIEPKLKTMPDDASLKGARFDQAQVQSWFRDISGIVNRWLDTTQ</sequence>
<comment type="caution">
    <text evidence="1">The sequence shown here is derived from an EMBL/GenBank/DDBJ whole genome shotgun (WGS) entry which is preliminary data.</text>
</comment>
<proteinExistence type="predicted"/>
<accession>A0ACB8SVA3</accession>
<reference evidence="1" key="1">
    <citation type="submission" date="2021-03" db="EMBL/GenBank/DDBJ databases">
        <authorList>
            <consortium name="DOE Joint Genome Institute"/>
            <person name="Ahrendt S."/>
            <person name="Looney B.P."/>
            <person name="Miyauchi S."/>
            <person name="Morin E."/>
            <person name="Drula E."/>
            <person name="Courty P.E."/>
            <person name="Chicoki N."/>
            <person name="Fauchery L."/>
            <person name="Kohler A."/>
            <person name="Kuo A."/>
            <person name="Labutti K."/>
            <person name="Pangilinan J."/>
            <person name="Lipzen A."/>
            <person name="Riley R."/>
            <person name="Andreopoulos W."/>
            <person name="He G."/>
            <person name="Johnson J."/>
            <person name="Barry K.W."/>
            <person name="Grigoriev I.V."/>
            <person name="Nagy L."/>
            <person name="Hibbett D."/>
            <person name="Henrissat B."/>
            <person name="Matheny P.B."/>
            <person name="Labbe J."/>
            <person name="Martin F."/>
        </authorList>
    </citation>
    <scope>NUCLEOTIDE SEQUENCE</scope>
    <source>
        <strain evidence="1">HHB10654</strain>
    </source>
</reference>
<reference evidence="1" key="2">
    <citation type="journal article" date="2022" name="New Phytol.">
        <title>Evolutionary transition to the ectomycorrhizal habit in the genomes of a hyperdiverse lineage of mushroom-forming fungi.</title>
        <authorList>
            <person name="Looney B."/>
            <person name="Miyauchi S."/>
            <person name="Morin E."/>
            <person name="Drula E."/>
            <person name="Courty P.E."/>
            <person name="Kohler A."/>
            <person name="Kuo A."/>
            <person name="LaButti K."/>
            <person name="Pangilinan J."/>
            <person name="Lipzen A."/>
            <person name="Riley R."/>
            <person name="Andreopoulos W."/>
            <person name="He G."/>
            <person name="Johnson J."/>
            <person name="Nolan M."/>
            <person name="Tritt A."/>
            <person name="Barry K.W."/>
            <person name="Grigoriev I.V."/>
            <person name="Nagy L.G."/>
            <person name="Hibbett D."/>
            <person name="Henrissat B."/>
            <person name="Matheny P.B."/>
            <person name="Labbe J."/>
            <person name="Martin F.M."/>
        </authorList>
    </citation>
    <scope>NUCLEOTIDE SEQUENCE</scope>
    <source>
        <strain evidence="1">HHB10654</strain>
    </source>
</reference>
<protein>
    <submittedName>
        <fullName evidence="1">Uncharacterized protein</fullName>
    </submittedName>
</protein>
<gene>
    <name evidence="1" type="ORF">BV25DRAFT_956008</name>
</gene>
<keyword evidence="2" id="KW-1185">Reference proteome</keyword>
<name>A0ACB8SVA3_9AGAM</name>
<evidence type="ECO:0000313" key="2">
    <source>
        <dbReference type="Proteomes" id="UP000814140"/>
    </source>
</evidence>
<organism evidence="1 2">
    <name type="scientific">Artomyces pyxidatus</name>
    <dbReference type="NCBI Taxonomy" id="48021"/>
    <lineage>
        <taxon>Eukaryota</taxon>
        <taxon>Fungi</taxon>
        <taxon>Dikarya</taxon>
        <taxon>Basidiomycota</taxon>
        <taxon>Agaricomycotina</taxon>
        <taxon>Agaricomycetes</taxon>
        <taxon>Russulales</taxon>
        <taxon>Auriscalpiaceae</taxon>
        <taxon>Artomyces</taxon>
    </lineage>
</organism>
<dbReference type="EMBL" id="MU277219">
    <property type="protein sequence ID" value="KAI0060394.1"/>
    <property type="molecule type" value="Genomic_DNA"/>
</dbReference>
<dbReference type="Proteomes" id="UP000814140">
    <property type="component" value="Unassembled WGS sequence"/>
</dbReference>
<evidence type="ECO:0000313" key="1">
    <source>
        <dbReference type="EMBL" id="KAI0060394.1"/>
    </source>
</evidence>